<geneLocation type="plasmid" evidence="3 4">
    <name>AbAZ39_p1</name>
</geneLocation>
<evidence type="ECO:0000313" key="4">
    <source>
        <dbReference type="Proteomes" id="UP000027186"/>
    </source>
</evidence>
<organism evidence="3 4">
    <name type="scientific">Azospirillum argentinense</name>
    <dbReference type="NCBI Taxonomy" id="2970906"/>
    <lineage>
        <taxon>Bacteria</taxon>
        <taxon>Pseudomonadati</taxon>
        <taxon>Pseudomonadota</taxon>
        <taxon>Alphaproteobacteria</taxon>
        <taxon>Rhodospirillales</taxon>
        <taxon>Azospirillaceae</taxon>
        <taxon>Azospirillum</taxon>
    </lineage>
</organism>
<accession>A0A060DJU8</accession>
<dbReference type="Pfam" id="PF18860">
    <property type="entry name" value="AbiJ_NTD3"/>
    <property type="match status" value="1"/>
</dbReference>
<feature type="domain" description="Abortive infection protein-like C-terminal" evidence="1">
    <location>
        <begin position="211"/>
        <end position="292"/>
    </location>
</feature>
<reference evidence="3 4" key="1">
    <citation type="journal article" date="2014" name="Genome Announc.">
        <title>Complete Genome Sequence of the Model Rhizosphere Strain Azospirillum brasilense Az39, Successfully Applied in Agriculture.</title>
        <authorList>
            <person name="Rivera D."/>
            <person name="Revale S."/>
            <person name="Molina R."/>
            <person name="Gualpa J."/>
            <person name="Puente M."/>
            <person name="Maroniche G."/>
            <person name="Paris G."/>
            <person name="Baker D."/>
            <person name="Clavijo B."/>
            <person name="McLay K."/>
            <person name="Spaepen S."/>
            <person name="Perticari A."/>
            <person name="Vazquez M."/>
            <person name="Wisniewski-Dye F."/>
            <person name="Watkins C."/>
            <person name="Martinez-Abarca F."/>
            <person name="Vanderleyden J."/>
            <person name="Cassan F."/>
        </authorList>
    </citation>
    <scope>NUCLEOTIDE SEQUENCE [LARGE SCALE GENOMIC DNA]</scope>
    <source>
        <strain evidence="3 4">Az39</strain>
        <plasmid evidence="3">AbAZ39_p1</plasmid>
    </source>
</reference>
<protein>
    <recommendedName>
        <fullName evidence="5">Abortive infection Abi-like protein</fullName>
    </recommendedName>
</protein>
<dbReference type="KEGG" id="abq:ABAZ39_14685"/>
<gene>
    <name evidence="3" type="ORF">ABAZ39_14685</name>
</gene>
<keyword evidence="3" id="KW-0614">Plasmid</keyword>
<evidence type="ECO:0000313" key="3">
    <source>
        <dbReference type="EMBL" id="AIB13207.1"/>
    </source>
</evidence>
<evidence type="ECO:0000259" key="2">
    <source>
        <dbReference type="Pfam" id="PF18860"/>
    </source>
</evidence>
<evidence type="ECO:0000259" key="1">
    <source>
        <dbReference type="Pfam" id="PF14355"/>
    </source>
</evidence>
<dbReference type="RefSeq" id="WP_051658117.1">
    <property type="nucleotide sequence ID" value="NZ_CP007794.1"/>
</dbReference>
<dbReference type="EMBL" id="CP007794">
    <property type="protein sequence ID" value="AIB13207.1"/>
    <property type="molecule type" value="Genomic_DNA"/>
</dbReference>
<dbReference type="Pfam" id="PF14355">
    <property type="entry name" value="Abi_C"/>
    <property type="match status" value="1"/>
</dbReference>
<dbReference type="AlphaFoldDB" id="A0A060DJU8"/>
<dbReference type="Proteomes" id="UP000027186">
    <property type="component" value="Plasmid AbAZ39_p1"/>
</dbReference>
<dbReference type="InterPro" id="IPR041427">
    <property type="entry name" value="AbiJ-NTD3"/>
</dbReference>
<feature type="domain" description="AbiJ-NTD3" evidence="2">
    <location>
        <begin position="3"/>
        <end position="143"/>
    </location>
</feature>
<sequence>MRIGRDIRQIIFDGLRIENVRWWGALDEVAFLSPMFDLEALPSYDSRFQDAAGDIWQHRENNPDDWPHDWVFSDRRLNLLGCADETFLAFLCRMLHPVVRPDGNEAQGLAAKLNEALAPAGVGLVEEGTIFGRPVYVARPLTSARSFLRHAKVSADVLDAGWMANEVLRLERAVDADPDAALGGTKELIESCCKTILAKRGTPAPAGVDLPKLVKLALTELKLVPDDIPDAAKGADEIRVLLNNLATVAVKIGNLRNWYGTGHGRAGNHKGLQPRHARLAVMSGIAFVTFLADTFRGQEAQRALTTAVP</sequence>
<evidence type="ECO:0008006" key="5">
    <source>
        <dbReference type="Google" id="ProtNLM"/>
    </source>
</evidence>
<dbReference type="InterPro" id="IPR026001">
    <property type="entry name" value="Abi-like_C"/>
</dbReference>
<proteinExistence type="predicted"/>
<name>A0A060DJU8_9PROT</name>